<protein>
    <submittedName>
        <fullName evidence="1">Uncharacterized protein</fullName>
    </submittedName>
</protein>
<sequence length="121" mass="13867">MIREYYRDKRAPENVTLVTSGVSDRPFDTETVDAALSTMIRHEFVSAMTSYDLAPDDALAETHRVLEHTGRRVLDWIRRTLPATRQRYTVAETTAAIRAIAFRLEYEDGRSKPFFLTGALE</sequence>
<evidence type="ECO:0000313" key="2">
    <source>
        <dbReference type="Proteomes" id="UP000219689"/>
    </source>
</evidence>
<reference evidence="1 2" key="1">
    <citation type="submission" date="2017-09" db="EMBL/GenBank/DDBJ databases">
        <title>Genome sequences of Natrinema ejinorence JCM 13890T.</title>
        <authorList>
            <person name="Roh S.W."/>
            <person name="Kim Y.B."/>
            <person name="Kim J.Y."/>
        </authorList>
    </citation>
    <scope>NUCLEOTIDE SEQUENCE [LARGE SCALE GENOMIC DNA]</scope>
    <source>
        <strain evidence="1 2">JCM 13890</strain>
    </source>
</reference>
<name>A0A2A5QPP1_9EURY</name>
<dbReference type="AlphaFoldDB" id="A0A2A5QPP1"/>
<dbReference type="InterPro" id="IPR029063">
    <property type="entry name" value="SAM-dependent_MTases_sf"/>
</dbReference>
<evidence type="ECO:0000313" key="1">
    <source>
        <dbReference type="EMBL" id="PCR88807.1"/>
    </source>
</evidence>
<comment type="caution">
    <text evidence="1">The sequence shown here is derived from an EMBL/GenBank/DDBJ whole genome shotgun (WGS) entry which is preliminary data.</text>
</comment>
<keyword evidence="2" id="KW-1185">Reference proteome</keyword>
<dbReference type="Gene3D" id="3.40.50.150">
    <property type="entry name" value="Vaccinia Virus protein VP39"/>
    <property type="match status" value="1"/>
</dbReference>
<accession>A0A2A5QPP1</accession>
<dbReference type="SUPFAM" id="SSF53335">
    <property type="entry name" value="S-adenosyl-L-methionine-dependent methyltransferases"/>
    <property type="match status" value="1"/>
</dbReference>
<gene>
    <name evidence="1" type="ORF">CP557_20210</name>
</gene>
<dbReference type="EMBL" id="NXNI01000002">
    <property type="protein sequence ID" value="PCR88807.1"/>
    <property type="molecule type" value="Genomic_DNA"/>
</dbReference>
<dbReference type="RefSeq" id="WP_097381825.1">
    <property type="nucleotide sequence ID" value="NZ_NXNI01000002.1"/>
</dbReference>
<proteinExistence type="predicted"/>
<dbReference type="Proteomes" id="UP000219689">
    <property type="component" value="Unassembled WGS sequence"/>
</dbReference>
<organism evidence="1 2">
    <name type="scientific">Natrinema ejinorense</name>
    <dbReference type="NCBI Taxonomy" id="373386"/>
    <lineage>
        <taxon>Archaea</taxon>
        <taxon>Methanobacteriati</taxon>
        <taxon>Methanobacteriota</taxon>
        <taxon>Stenosarchaea group</taxon>
        <taxon>Halobacteria</taxon>
        <taxon>Halobacteriales</taxon>
        <taxon>Natrialbaceae</taxon>
        <taxon>Natrinema</taxon>
    </lineage>
</organism>